<dbReference type="GO" id="GO:0008453">
    <property type="term" value="F:alanine-glyoxylate transaminase activity"/>
    <property type="evidence" value="ECO:0007669"/>
    <property type="project" value="TreeGrafter"/>
</dbReference>
<dbReference type="Gene3D" id="3.40.640.10">
    <property type="entry name" value="Type I PLP-dependent aspartate aminotransferase-like (Major domain)"/>
    <property type="match status" value="1"/>
</dbReference>
<dbReference type="Proteomes" id="UP000050301">
    <property type="component" value="Unassembled WGS sequence"/>
</dbReference>
<dbReference type="InterPro" id="IPR015424">
    <property type="entry name" value="PyrdxlP-dep_Trfase"/>
</dbReference>
<protein>
    <submittedName>
        <fullName evidence="5">Septum site-determining protein</fullName>
    </submittedName>
</protein>
<sequence length="372" mass="41736">MLLIPGPVEVPISVLDAATYLDNHRSSKFREIMAENEEMLNYLSGAYKTVMVTGSGTLAVESMVFSLIDTNKKVLSISYGNFGERLIDSIKRKTKNAEFVNYNELDPESLIKDIQSRDYDYLFLVHNETSNGTALYNIKEIVKIVKSKNAKLLIDDVSGYAGYNLNMDGIYAMATGSQKNIACVPGIAIIFLSKDAYNDVMEMDMSGVPFYLDLKTSLKFLEKNETAYTPATGIFNALNVALKILKDETIEKRAKRIAASSEFIRKMLNQNNIQIFGNSDTYSSTVVCFYDNNNSEKIKLLAEKNIVVAKGMGMISGNTIRIGTMGMINDVYIKKFLDAYFSLSNINETIDENDIPKETRLPEYLYKEMNLA</sequence>
<gene>
    <name evidence="5" type="ORF">AOG55_07710</name>
</gene>
<feature type="domain" description="Aminotransferase class V" evidence="4">
    <location>
        <begin position="24"/>
        <end position="312"/>
    </location>
</feature>
<proteinExistence type="inferred from homology"/>
<dbReference type="PANTHER" id="PTHR21152">
    <property type="entry name" value="AMINOTRANSFERASE CLASS V"/>
    <property type="match status" value="1"/>
</dbReference>
<dbReference type="InterPro" id="IPR000192">
    <property type="entry name" value="Aminotrans_V_dom"/>
</dbReference>
<evidence type="ECO:0000256" key="2">
    <source>
        <dbReference type="ARBA" id="ARBA00009236"/>
    </source>
</evidence>
<dbReference type="InterPro" id="IPR024169">
    <property type="entry name" value="SP_NH2Trfase/AEP_transaminase"/>
</dbReference>
<comment type="similarity">
    <text evidence="2">Belongs to the class-V pyridoxal-phosphate-dependent aminotransferase family.</text>
</comment>
<evidence type="ECO:0000256" key="1">
    <source>
        <dbReference type="ARBA" id="ARBA00001933"/>
    </source>
</evidence>
<dbReference type="PIRSF" id="PIRSF000524">
    <property type="entry name" value="SPT"/>
    <property type="match status" value="1"/>
</dbReference>
<dbReference type="RefSeq" id="WP_054964256.1">
    <property type="nucleotide sequence ID" value="NZ_LKBH01000182.1"/>
</dbReference>
<dbReference type="InterPro" id="IPR015422">
    <property type="entry name" value="PyrdxlP-dep_Trfase_small"/>
</dbReference>
<keyword evidence="6" id="KW-1185">Reference proteome</keyword>
<evidence type="ECO:0000313" key="6">
    <source>
        <dbReference type="Proteomes" id="UP000050301"/>
    </source>
</evidence>
<dbReference type="EMBL" id="LKBH01000182">
    <property type="protein sequence ID" value="KQB35123.1"/>
    <property type="molecule type" value="Genomic_DNA"/>
</dbReference>
<comment type="cofactor">
    <cofactor evidence="1">
        <name>pyridoxal 5'-phosphate</name>
        <dbReference type="ChEBI" id="CHEBI:597326"/>
    </cofactor>
</comment>
<reference evidence="5 6" key="1">
    <citation type="submission" date="2015-09" db="EMBL/GenBank/DDBJ databases">
        <title>Heavy metals and arsenic resistance mechanisms in polyextremophilic archaea of the family Ferroplasmaceae.</title>
        <authorList>
            <person name="Bulaev A.G."/>
            <person name="Kanygina A.V."/>
        </authorList>
    </citation>
    <scope>NUCLEOTIDE SEQUENCE [LARGE SCALE GENOMIC DNA]</scope>
    <source>
        <strain evidence="5 6">BH2</strain>
    </source>
</reference>
<name>A0A0Q0VU36_9ARCH</name>
<dbReference type="Pfam" id="PF00266">
    <property type="entry name" value="Aminotran_5"/>
    <property type="match status" value="1"/>
</dbReference>
<dbReference type="GO" id="GO:0004760">
    <property type="term" value="F:L-serine-pyruvate transaminase activity"/>
    <property type="evidence" value="ECO:0007669"/>
    <property type="project" value="TreeGrafter"/>
</dbReference>
<accession>A0A0Q0VU36</accession>
<dbReference type="InterPro" id="IPR015421">
    <property type="entry name" value="PyrdxlP-dep_Trfase_major"/>
</dbReference>
<evidence type="ECO:0000313" key="5">
    <source>
        <dbReference type="EMBL" id="KQB35123.1"/>
    </source>
</evidence>
<organism evidence="5 6">
    <name type="scientific">Acidiplasma cupricumulans</name>
    <dbReference type="NCBI Taxonomy" id="312540"/>
    <lineage>
        <taxon>Archaea</taxon>
        <taxon>Methanobacteriati</taxon>
        <taxon>Thermoplasmatota</taxon>
        <taxon>Thermoplasmata</taxon>
        <taxon>Thermoplasmatales</taxon>
        <taxon>Ferroplasmaceae</taxon>
        <taxon>Acidiplasma</taxon>
    </lineage>
</organism>
<evidence type="ECO:0000256" key="3">
    <source>
        <dbReference type="ARBA" id="ARBA00022898"/>
    </source>
</evidence>
<dbReference type="PANTHER" id="PTHR21152:SF39">
    <property type="entry name" value="SOLUBLE HYDROGENASE, SMALL SUBUNIT"/>
    <property type="match status" value="1"/>
</dbReference>
<dbReference type="Gene3D" id="3.90.1150.10">
    <property type="entry name" value="Aspartate Aminotransferase, domain 1"/>
    <property type="match status" value="1"/>
</dbReference>
<comment type="caution">
    <text evidence="5">The sequence shown here is derived from an EMBL/GenBank/DDBJ whole genome shotgun (WGS) entry which is preliminary data.</text>
</comment>
<dbReference type="InParanoid" id="A0A0Q0VU36"/>
<evidence type="ECO:0000259" key="4">
    <source>
        <dbReference type="Pfam" id="PF00266"/>
    </source>
</evidence>
<dbReference type="SUPFAM" id="SSF53383">
    <property type="entry name" value="PLP-dependent transferases"/>
    <property type="match status" value="1"/>
</dbReference>
<dbReference type="GO" id="GO:0019265">
    <property type="term" value="P:glycine biosynthetic process, by transamination of glyoxylate"/>
    <property type="evidence" value="ECO:0007669"/>
    <property type="project" value="TreeGrafter"/>
</dbReference>
<dbReference type="AlphaFoldDB" id="A0A0Q0VU36"/>
<keyword evidence="3" id="KW-0663">Pyridoxal phosphate</keyword>